<feature type="chain" id="PRO_5044775983" evidence="1">
    <location>
        <begin position="21"/>
        <end position="126"/>
    </location>
</feature>
<sequence>MLVFVVIVVAFSAQVDSCGAWPAGKWWSRNATFTTPGGTWTLIFDNSRQDTFTYLEANFTSCDPTVLGVETRIGTQLQRRLAVRVTQERLTAELINGDAEPVPNFNEQYRFIVHDSTTYDACTQER</sequence>
<name>A0ABD0KTE2_9CAEN</name>
<protein>
    <submittedName>
        <fullName evidence="2">Uncharacterized protein</fullName>
    </submittedName>
</protein>
<feature type="signal peptide" evidence="1">
    <location>
        <begin position="1"/>
        <end position="20"/>
    </location>
</feature>
<evidence type="ECO:0000313" key="2">
    <source>
        <dbReference type="EMBL" id="KAK7490105.1"/>
    </source>
</evidence>
<reference evidence="2 3" key="1">
    <citation type="journal article" date="2023" name="Sci. Data">
        <title>Genome assembly of the Korean intertidal mud-creeper Batillaria attramentaria.</title>
        <authorList>
            <person name="Patra A.K."/>
            <person name="Ho P.T."/>
            <person name="Jun S."/>
            <person name="Lee S.J."/>
            <person name="Kim Y."/>
            <person name="Won Y.J."/>
        </authorList>
    </citation>
    <scope>NUCLEOTIDE SEQUENCE [LARGE SCALE GENOMIC DNA]</scope>
    <source>
        <strain evidence="2">Wonlab-2016</strain>
    </source>
</reference>
<dbReference type="EMBL" id="JACVVK020000130">
    <property type="protein sequence ID" value="KAK7490105.1"/>
    <property type="molecule type" value="Genomic_DNA"/>
</dbReference>
<evidence type="ECO:0000256" key="1">
    <source>
        <dbReference type="SAM" id="SignalP"/>
    </source>
</evidence>
<keyword evidence="3" id="KW-1185">Reference proteome</keyword>
<proteinExistence type="predicted"/>
<organism evidence="2 3">
    <name type="scientific">Batillaria attramentaria</name>
    <dbReference type="NCBI Taxonomy" id="370345"/>
    <lineage>
        <taxon>Eukaryota</taxon>
        <taxon>Metazoa</taxon>
        <taxon>Spiralia</taxon>
        <taxon>Lophotrochozoa</taxon>
        <taxon>Mollusca</taxon>
        <taxon>Gastropoda</taxon>
        <taxon>Caenogastropoda</taxon>
        <taxon>Sorbeoconcha</taxon>
        <taxon>Cerithioidea</taxon>
        <taxon>Batillariidae</taxon>
        <taxon>Batillaria</taxon>
    </lineage>
</organism>
<dbReference type="Proteomes" id="UP001519460">
    <property type="component" value="Unassembled WGS sequence"/>
</dbReference>
<gene>
    <name evidence="2" type="ORF">BaRGS_00018627</name>
</gene>
<accession>A0ABD0KTE2</accession>
<evidence type="ECO:0000313" key="3">
    <source>
        <dbReference type="Proteomes" id="UP001519460"/>
    </source>
</evidence>
<keyword evidence="1" id="KW-0732">Signal</keyword>
<dbReference type="AlphaFoldDB" id="A0ABD0KTE2"/>
<comment type="caution">
    <text evidence="2">The sequence shown here is derived from an EMBL/GenBank/DDBJ whole genome shotgun (WGS) entry which is preliminary data.</text>
</comment>